<accession>A0AAW0TV56</accession>
<sequence length="90" mass="9958">MRHRGLAFREFKVAIALRPLSRGGRLPDHEIRVITHRRGQIPQVAAHRPACGEGHHQSTSPWLCVACTCSGLHSCLAQSCLFLALLLLIL</sequence>
<protein>
    <submittedName>
        <fullName evidence="1">Uncharacterized protein</fullName>
    </submittedName>
</protein>
<organism evidence="1 2">
    <name type="scientific">Scylla paramamosain</name>
    <name type="common">Mud crab</name>
    <dbReference type="NCBI Taxonomy" id="85552"/>
    <lineage>
        <taxon>Eukaryota</taxon>
        <taxon>Metazoa</taxon>
        <taxon>Ecdysozoa</taxon>
        <taxon>Arthropoda</taxon>
        <taxon>Crustacea</taxon>
        <taxon>Multicrustacea</taxon>
        <taxon>Malacostraca</taxon>
        <taxon>Eumalacostraca</taxon>
        <taxon>Eucarida</taxon>
        <taxon>Decapoda</taxon>
        <taxon>Pleocyemata</taxon>
        <taxon>Brachyura</taxon>
        <taxon>Eubrachyura</taxon>
        <taxon>Portunoidea</taxon>
        <taxon>Portunidae</taxon>
        <taxon>Portuninae</taxon>
        <taxon>Scylla</taxon>
    </lineage>
</organism>
<reference evidence="1 2" key="1">
    <citation type="submission" date="2023-03" db="EMBL/GenBank/DDBJ databases">
        <title>High-quality genome of Scylla paramamosain provides insights in environmental adaptation.</title>
        <authorList>
            <person name="Zhang L."/>
        </authorList>
    </citation>
    <scope>NUCLEOTIDE SEQUENCE [LARGE SCALE GENOMIC DNA]</scope>
    <source>
        <strain evidence="1">LZ_2023a</strain>
        <tissue evidence="1">Muscle</tissue>
    </source>
</reference>
<evidence type="ECO:0000313" key="1">
    <source>
        <dbReference type="EMBL" id="KAK8390465.1"/>
    </source>
</evidence>
<dbReference type="Proteomes" id="UP001487740">
    <property type="component" value="Unassembled WGS sequence"/>
</dbReference>
<comment type="caution">
    <text evidence="1">The sequence shown here is derived from an EMBL/GenBank/DDBJ whole genome shotgun (WGS) entry which is preliminary data.</text>
</comment>
<dbReference type="AlphaFoldDB" id="A0AAW0TV56"/>
<name>A0AAW0TV56_SCYPA</name>
<gene>
    <name evidence="1" type="ORF">O3P69_010269</name>
</gene>
<evidence type="ECO:0000313" key="2">
    <source>
        <dbReference type="Proteomes" id="UP001487740"/>
    </source>
</evidence>
<keyword evidence="2" id="KW-1185">Reference proteome</keyword>
<proteinExistence type="predicted"/>
<dbReference type="EMBL" id="JARAKH010000025">
    <property type="protein sequence ID" value="KAK8390465.1"/>
    <property type="molecule type" value="Genomic_DNA"/>
</dbReference>